<dbReference type="FunFam" id="3.40.1010.10:FF:000007">
    <property type="entry name" value="Ribosomal RNA small subunit methyltransferase I"/>
    <property type="match status" value="1"/>
</dbReference>
<comment type="similarity">
    <text evidence="6">Belongs to the methyltransferase superfamily. RsmI family.</text>
</comment>
<keyword evidence="2 6" id="KW-0698">rRNA processing</keyword>
<name>A0A2U2N7X6_9GAMM</name>
<dbReference type="Gene3D" id="3.30.950.10">
    <property type="entry name" value="Methyltransferase, Cobalt-precorrin-4 Transmethylase, Domain 2"/>
    <property type="match status" value="1"/>
</dbReference>
<evidence type="ECO:0000256" key="2">
    <source>
        <dbReference type="ARBA" id="ARBA00022552"/>
    </source>
</evidence>
<dbReference type="GO" id="GO:0005737">
    <property type="term" value="C:cytoplasm"/>
    <property type="evidence" value="ECO:0007669"/>
    <property type="project" value="UniProtKB-SubCell"/>
</dbReference>
<dbReference type="PROSITE" id="PS01296">
    <property type="entry name" value="RSMI"/>
    <property type="match status" value="1"/>
</dbReference>
<comment type="caution">
    <text evidence="9">The sequence shown here is derived from an EMBL/GenBank/DDBJ whole genome shotgun (WGS) entry which is preliminary data.</text>
</comment>
<evidence type="ECO:0000256" key="5">
    <source>
        <dbReference type="ARBA" id="ARBA00022691"/>
    </source>
</evidence>
<keyword evidence="3 6" id="KW-0489">Methyltransferase</keyword>
<protein>
    <recommendedName>
        <fullName evidence="6">Ribosomal RNA small subunit methyltransferase I</fullName>
        <ecNumber evidence="6">2.1.1.198</ecNumber>
    </recommendedName>
    <alternativeName>
        <fullName evidence="6">16S rRNA 2'-O-ribose C1402 methyltransferase</fullName>
    </alternativeName>
    <alternativeName>
        <fullName evidence="6">rRNA (cytidine-2'-O-)-methyltransferase RsmI</fullName>
    </alternativeName>
</protein>
<proteinExistence type="inferred from homology"/>
<reference evidence="9 10" key="1">
    <citation type="submission" date="2018-05" db="EMBL/GenBank/DDBJ databases">
        <title>Spiribacter halobius sp. nov., a moderately halophilic bacterium isolated from marine solar saltern.</title>
        <authorList>
            <person name="Zheng W.-S."/>
            <person name="Lu D.-C."/>
            <person name="Du Z.-J."/>
        </authorList>
    </citation>
    <scope>NUCLEOTIDE SEQUENCE [LARGE SCALE GENOMIC DNA]</scope>
    <source>
        <strain evidence="9 10">E85</strain>
    </source>
</reference>
<evidence type="ECO:0000313" key="10">
    <source>
        <dbReference type="Proteomes" id="UP000245474"/>
    </source>
</evidence>
<dbReference type="InterPro" id="IPR035996">
    <property type="entry name" value="4pyrrol_Methylase_sf"/>
</dbReference>
<evidence type="ECO:0000259" key="8">
    <source>
        <dbReference type="Pfam" id="PF23016"/>
    </source>
</evidence>
<dbReference type="OrthoDB" id="9809084at2"/>
<keyword evidence="4 6" id="KW-0808">Transferase</keyword>
<dbReference type="InterPro" id="IPR053910">
    <property type="entry name" value="RsmI_HTH"/>
</dbReference>
<feature type="domain" description="Tetrapyrrole methylase" evidence="7">
    <location>
        <begin position="8"/>
        <end position="207"/>
    </location>
</feature>
<evidence type="ECO:0000256" key="6">
    <source>
        <dbReference type="HAMAP-Rule" id="MF_01877"/>
    </source>
</evidence>
<evidence type="ECO:0000256" key="1">
    <source>
        <dbReference type="ARBA" id="ARBA00022490"/>
    </source>
</evidence>
<evidence type="ECO:0000256" key="3">
    <source>
        <dbReference type="ARBA" id="ARBA00022603"/>
    </source>
</evidence>
<keyword evidence="10" id="KW-1185">Reference proteome</keyword>
<evidence type="ECO:0000259" key="7">
    <source>
        <dbReference type="Pfam" id="PF00590"/>
    </source>
</evidence>
<dbReference type="PANTHER" id="PTHR46111:SF1">
    <property type="entry name" value="RIBOSOMAL RNA SMALL SUBUNIT METHYLTRANSFERASE I"/>
    <property type="match status" value="1"/>
</dbReference>
<keyword evidence="5 6" id="KW-0949">S-adenosyl-L-methionine</keyword>
<dbReference type="InterPro" id="IPR000878">
    <property type="entry name" value="4pyrrol_Mease"/>
</dbReference>
<dbReference type="InterPro" id="IPR014776">
    <property type="entry name" value="4pyrrole_Mease_sub2"/>
</dbReference>
<dbReference type="EC" id="2.1.1.198" evidence="6"/>
<dbReference type="InterPro" id="IPR008189">
    <property type="entry name" value="rRNA_ssu_MeTfrase_I"/>
</dbReference>
<dbReference type="PANTHER" id="PTHR46111">
    <property type="entry name" value="RIBOSOMAL RNA SMALL SUBUNIT METHYLTRANSFERASE I"/>
    <property type="match status" value="1"/>
</dbReference>
<dbReference type="Proteomes" id="UP000245474">
    <property type="component" value="Unassembled WGS sequence"/>
</dbReference>
<dbReference type="SUPFAM" id="SSF53790">
    <property type="entry name" value="Tetrapyrrole methylase"/>
    <property type="match status" value="1"/>
</dbReference>
<dbReference type="NCBIfam" id="TIGR00096">
    <property type="entry name" value="16S rRNA (cytidine(1402)-2'-O)-methyltransferase"/>
    <property type="match status" value="1"/>
</dbReference>
<accession>A0A2U2N7X6</accession>
<dbReference type="GO" id="GO:0070677">
    <property type="term" value="F:rRNA (cytosine-2'-O-)-methyltransferase activity"/>
    <property type="evidence" value="ECO:0007669"/>
    <property type="project" value="UniProtKB-UniRule"/>
</dbReference>
<dbReference type="InterPro" id="IPR018063">
    <property type="entry name" value="SAM_MeTrfase_RsmI_CS"/>
</dbReference>
<sequence length="282" mass="29449">MSNAPGCLYVVATPIGNLDDITRRAVAVLGAVDAVAAEDTRRTGQLLTHLGLRRPLVSLHEHNEDQRTVALVGRLQAGESLALVSDAGTPLVSDPGYRLVRACREAGVAVLAVPGASSITAALSVAGLPTDRFLYEGFLPARPAARRRRLAELAGVTCTLVLLESSHRVAASLADLAAVFGGGREAALARELTKAFETVRLDRLDRLAEWVAADPDQQRGEHVILVAGAEAAAAAPPALATEAVLAVLSEEGIGARQAARIASRLTGEPKNALYRRIIGTGN</sequence>
<comment type="subcellular location">
    <subcellularLocation>
        <location evidence="6">Cytoplasm</location>
    </subcellularLocation>
</comment>
<dbReference type="InterPro" id="IPR014777">
    <property type="entry name" value="4pyrrole_Mease_sub1"/>
</dbReference>
<dbReference type="Pfam" id="PF23016">
    <property type="entry name" value="RsmI_C"/>
    <property type="match status" value="1"/>
</dbReference>
<dbReference type="EMBL" id="QFFI01000003">
    <property type="protein sequence ID" value="PWG65183.1"/>
    <property type="molecule type" value="Genomic_DNA"/>
</dbReference>
<evidence type="ECO:0000313" key="9">
    <source>
        <dbReference type="EMBL" id="PWG65183.1"/>
    </source>
</evidence>
<organism evidence="9 10">
    <name type="scientific">Sediminicurvatus halobius</name>
    <dbReference type="NCBI Taxonomy" id="2182432"/>
    <lineage>
        <taxon>Bacteria</taxon>
        <taxon>Pseudomonadati</taxon>
        <taxon>Pseudomonadota</taxon>
        <taxon>Gammaproteobacteria</taxon>
        <taxon>Chromatiales</taxon>
        <taxon>Ectothiorhodospiraceae</taxon>
        <taxon>Sediminicurvatus</taxon>
    </lineage>
</organism>
<dbReference type="FunFam" id="3.30.950.10:FF:000002">
    <property type="entry name" value="Ribosomal RNA small subunit methyltransferase I"/>
    <property type="match status" value="1"/>
</dbReference>
<gene>
    <name evidence="6 9" type="primary">rsmI</name>
    <name evidence="9" type="ORF">DEM34_02605</name>
</gene>
<comment type="function">
    <text evidence="6">Catalyzes the 2'-O-methylation of the ribose of cytidine 1402 (C1402) in 16S rRNA.</text>
</comment>
<dbReference type="PIRSF" id="PIRSF005917">
    <property type="entry name" value="MTase_YraL"/>
    <property type="match status" value="1"/>
</dbReference>
<dbReference type="Gene3D" id="3.40.1010.10">
    <property type="entry name" value="Cobalt-precorrin-4 Transmethylase, Domain 1"/>
    <property type="match status" value="1"/>
</dbReference>
<comment type="catalytic activity">
    <reaction evidence="6">
        <text>cytidine(1402) in 16S rRNA + S-adenosyl-L-methionine = 2'-O-methylcytidine(1402) in 16S rRNA + S-adenosyl-L-homocysteine + H(+)</text>
        <dbReference type="Rhea" id="RHEA:42924"/>
        <dbReference type="Rhea" id="RHEA-COMP:10285"/>
        <dbReference type="Rhea" id="RHEA-COMP:10286"/>
        <dbReference type="ChEBI" id="CHEBI:15378"/>
        <dbReference type="ChEBI" id="CHEBI:57856"/>
        <dbReference type="ChEBI" id="CHEBI:59789"/>
        <dbReference type="ChEBI" id="CHEBI:74495"/>
        <dbReference type="ChEBI" id="CHEBI:82748"/>
        <dbReference type="EC" id="2.1.1.198"/>
    </reaction>
</comment>
<keyword evidence="1 6" id="KW-0963">Cytoplasm</keyword>
<dbReference type="Pfam" id="PF00590">
    <property type="entry name" value="TP_methylase"/>
    <property type="match status" value="1"/>
</dbReference>
<dbReference type="AlphaFoldDB" id="A0A2U2N7X6"/>
<feature type="domain" description="RsmI HTH" evidence="8">
    <location>
        <begin position="238"/>
        <end position="276"/>
    </location>
</feature>
<dbReference type="CDD" id="cd11648">
    <property type="entry name" value="RsmI"/>
    <property type="match status" value="1"/>
</dbReference>
<evidence type="ECO:0000256" key="4">
    <source>
        <dbReference type="ARBA" id="ARBA00022679"/>
    </source>
</evidence>
<dbReference type="HAMAP" id="MF_01877">
    <property type="entry name" value="16SrRNA_methyltr_I"/>
    <property type="match status" value="1"/>
</dbReference>